<dbReference type="Gene3D" id="3.90.210.10">
    <property type="entry name" value="Heat-Labile Enterotoxin, subunit A"/>
    <property type="match status" value="1"/>
</dbReference>
<dbReference type="InterPro" id="IPR001144">
    <property type="entry name" value="Enterotoxin_A"/>
</dbReference>
<dbReference type="AlphaFoldDB" id="A0A1Q5TKF9"/>
<evidence type="ECO:0000256" key="4">
    <source>
        <dbReference type="ARBA" id="ARBA00022861"/>
    </source>
</evidence>
<dbReference type="Pfam" id="PF01375">
    <property type="entry name" value="Enterotoxin_a"/>
    <property type="match status" value="1"/>
</dbReference>
<evidence type="ECO:0000256" key="6">
    <source>
        <dbReference type="ARBA" id="ARBA00023157"/>
    </source>
</evidence>
<protein>
    <submittedName>
        <fullName evidence="8">Pertussis toxin subunit 1</fullName>
    </submittedName>
</protein>
<keyword evidence="5" id="KW-0843">Virulence</keyword>
<dbReference type="EMBL" id="MKGR01000049">
    <property type="protein sequence ID" value="OKP00713.1"/>
    <property type="molecule type" value="Genomic_DNA"/>
</dbReference>
<feature type="chain" id="PRO_5013044401" evidence="7">
    <location>
        <begin position="23"/>
        <end position="253"/>
    </location>
</feature>
<evidence type="ECO:0000313" key="8">
    <source>
        <dbReference type="EMBL" id="OKP00713.1"/>
    </source>
</evidence>
<dbReference type="RefSeq" id="WP_074021791.1">
    <property type="nucleotide sequence ID" value="NZ_CAWMWP010000075.1"/>
</dbReference>
<evidence type="ECO:0000256" key="2">
    <source>
        <dbReference type="ARBA" id="ARBA00022656"/>
    </source>
</evidence>
<name>A0A1Q5TKF9_9GAMM</name>
<feature type="signal peptide" evidence="7">
    <location>
        <begin position="1"/>
        <end position="22"/>
    </location>
</feature>
<evidence type="ECO:0000256" key="7">
    <source>
        <dbReference type="SAM" id="SignalP"/>
    </source>
</evidence>
<keyword evidence="4" id="KW-0260">Enterotoxin</keyword>
<dbReference type="SUPFAM" id="SSF56399">
    <property type="entry name" value="ADP-ribosylation"/>
    <property type="match status" value="1"/>
</dbReference>
<proteinExistence type="inferred from homology"/>
<sequence length="253" mass="28798">MRILKLFYLLCALFLYIAQSYAQPPIDRVYRMDFRPLERIIIDGGFLPLGTNDDIVQHVQGVDLEGSIGGNSAFVSTSTDREFAFEWGADFNEAHEPFYIYDIRPTPNFYSVLLSLEYLYQQTDDSRYQNLINTFGHQAEYVALGGISIEQVYGMQEYVYDQGAGDYVERGGYIPNTLYRGVQTGPNAGPYIQHSQPQNEIITSVSYCALNLSLPRYSVRLTASTHDKYPFLKKLKICHDSLSTITFLNVTIL</sequence>
<comment type="caution">
    <text evidence="8">The sequence shown here is derived from an EMBL/GenBank/DDBJ whole genome shotgun (WGS) entry which is preliminary data.</text>
</comment>
<keyword evidence="6" id="KW-1015">Disulfide bond</keyword>
<keyword evidence="9" id="KW-1185">Reference proteome</keyword>
<dbReference type="GO" id="GO:0005615">
    <property type="term" value="C:extracellular space"/>
    <property type="evidence" value="ECO:0007669"/>
    <property type="project" value="InterPro"/>
</dbReference>
<keyword evidence="3 7" id="KW-0732">Signal</keyword>
<reference evidence="8 9" key="1">
    <citation type="submission" date="2016-09" db="EMBL/GenBank/DDBJ databases">
        <title>Xenorhabdus thuongxuanensis sp. nov. and Xenorhabdus eapokensis sp. nov., isolated from Steinernema species.</title>
        <authorList>
            <person name="Kaempfer P."/>
            <person name="Tobias N.J."/>
            <person name="Phan Ke L."/>
            <person name="Bode H.B."/>
            <person name="Glaeser S.P."/>
        </authorList>
    </citation>
    <scope>NUCLEOTIDE SEQUENCE [LARGE SCALE GENOMIC DNA]</scope>
    <source>
        <strain evidence="8 9">30TX1</strain>
    </source>
</reference>
<dbReference type="OrthoDB" id="6446522at2"/>
<evidence type="ECO:0000256" key="3">
    <source>
        <dbReference type="ARBA" id="ARBA00022729"/>
    </source>
</evidence>
<organism evidence="8 9">
    <name type="scientific">Xenorhabdus thuongxuanensis</name>
    <dbReference type="NCBI Taxonomy" id="1873484"/>
    <lineage>
        <taxon>Bacteria</taxon>
        <taxon>Pseudomonadati</taxon>
        <taxon>Pseudomonadota</taxon>
        <taxon>Gammaproteobacteria</taxon>
        <taxon>Enterobacterales</taxon>
        <taxon>Morganellaceae</taxon>
        <taxon>Xenorhabdus</taxon>
    </lineage>
</organism>
<keyword evidence="2" id="KW-0800">Toxin</keyword>
<accession>A0A1Q5TKF9</accession>
<comment type="similarity">
    <text evidence="1">Belongs to the enterotoxin A family.</text>
</comment>
<evidence type="ECO:0000256" key="5">
    <source>
        <dbReference type="ARBA" id="ARBA00023026"/>
    </source>
</evidence>
<dbReference type="GO" id="GO:0090729">
    <property type="term" value="F:toxin activity"/>
    <property type="evidence" value="ECO:0007669"/>
    <property type="project" value="UniProtKB-KW"/>
</dbReference>
<gene>
    <name evidence="8" type="ORF">Xentx_03507</name>
</gene>
<evidence type="ECO:0000313" key="9">
    <source>
        <dbReference type="Proteomes" id="UP000186277"/>
    </source>
</evidence>
<evidence type="ECO:0000256" key="1">
    <source>
        <dbReference type="ARBA" id="ARBA00009092"/>
    </source>
</evidence>
<dbReference type="Proteomes" id="UP000186277">
    <property type="component" value="Unassembled WGS sequence"/>
</dbReference>